<keyword evidence="2 6" id="KW-0489">Methyltransferase</keyword>
<dbReference type="PANTHER" id="PTHR30481">
    <property type="entry name" value="DNA ADENINE METHYLASE"/>
    <property type="match status" value="1"/>
</dbReference>
<sequence>MPEHNVYLETHFGSGAVLFNKQPSKIETANDIDCNIVNLFKVIREQPEQLAKHIQLTPYSRQEYISSFEALQGQLSDLERARVFLVRCWMAHGGKTSDRTGWRHNVDSTTFSALPDWRKLPAVVLEATERLQNVQIENLDAATLIARYNKEDCLIYSDPPYLLSTRTKRHYAHEMTNEQHETLLLALNQHRGFAMISGYNSDMYNDILRGWTRISKMATTEAAKEKCESLWLNPQIIERGYIQETLFGIV</sequence>
<reference evidence="6 7" key="1">
    <citation type="submission" date="2019-04" db="EMBL/GenBank/DDBJ databases">
        <title>Lysinibacillus genome sequencing.</title>
        <authorList>
            <person name="Dunlap C."/>
        </authorList>
    </citation>
    <scope>NUCLEOTIDE SEQUENCE [LARGE SCALE GENOMIC DNA]</scope>
    <source>
        <strain evidence="6 7">CCTCC AB 2010389</strain>
    </source>
</reference>
<keyword evidence="4" id="KW-0949">S-adenosyl-L-methionine</keyword>
<dbReference type="GO" id="GO:0006298">
    <property type="term" value="P:mismatch repair"/>
    <property type="evidence" value="ECO:0007669"/>
    <property type="project" value="TreeGrafter"/>
</dbReference>
<evidence type="ECO:0000313" key="6">
    <source>
        <dbReference type="EMBL" id="TKI66713.1"/>
    </source>
</evidence>
<comment type="caution">
    <text evidence="6">The sequence shown here is derived from an EMBL/GenBank/DDBJ whole genome shotgun (WGS) entry which is preliminary data.</text>
</comment>
<dbReference type="Proteomes" id="UP000308744">
    <property type="component" value="Unassembled WGS sequence"/>
</dbReference>
<dbReference type="EMBL" id="SZPU01000056">
    <property type="protein sequence ID" value="TKI66713.1"/>
    <property type="molecule type" value="Genomic_DNA"/>
</dbReference>
<evidence type="ECO:0000256" key="5">
    <source>
        <dbReference type="ARBA" id="ARBA00047942"/>
    </source>
</evidence>
<keyword evidence="3" id="KW-0808">Transferase</keyword>
<evidence type="ECO:0000256" key="4">
    <source>
        <dbReference type="ARBA" id="ARBA00022691"/>
    </source>
</evidence>
<proteinExistence type="predicted"/>
<dbReference type="SUPFAM" id="SSF53335">
    <property type="entry name" value="S-adenosyl-L-methionine-dependent methyltransferases"/>
    <property type="match status" value="1"/>
</dbReference>
<dbReference type="Gene3D" id="3.40.50.150">
    <property type="entry name" value="Vaccinia Virus protein VP39"/>
    <property type="match status" value="2"/>
</dbReference>
<evidence type="ECO:0000256" key="1">
    <source>
        <dbReference type="ARBA" id="ARBA00011900"/>
    </source>
</evidence>
<evidence type="ECO:0000256" key="3">
    <source>
        <dbReference type="ARBA" id="ARBA00022679"/>
    </source>
</evidence>
<evidence type="ECO:0000256" key="2">
    <source>
        <dbReference type="ARBA" id="ARBA00022603"/>
    </source>
</evidence>
<dbReference type="InterPro" id="IPR012327">
    <property type="entry name" value="MeTrfase_D12"/>
</dbReference>
<evidence type="ECO:0000313" key="7">
    <source>
        <dbReference type="Proteomes" id="UP000308744"/>
    </source>
</evidence>
<dbReference type="PROSITE" id="PS00092">
    <property type="entry name" value="N6_MTASE"/>
    <property type="match status" value="1"/>
</dbReference>
<name>A0A4V5TR73_9BACI</name>
<protein>
    <recommendedName>
        <fullName evidence="1">site-specific DNA-methyltransferase (adenine-specific)</fullName>
        <ecNumber evidence="1">2.1.1.72</ecNumber>
    </recommendedName>
</protein>
<comment type="catalytic activity">
    <reaction evidence="5">
        <text>a 2'-deoxyadenosine in DNA + S-adenosyl-L-methionine = an N(6)-methyl-2'-deoxyadenosine in DNA + S-adenosyl-L-homocysteine + H(+)</text>
        <dbReference type="Rhea" id="RHEA:15197"/>
        <dbReference type="Rhea" id="RHEA-COMP:12418"/>
        <dbReference type="Rhea" id="RHEA-COMP:12419"/>
        <dbReference type="ChEBI" id="CHEBI:15378"/>
        <dbReference type="ChEBI" id="CHEBI:57856"/>
        <dbReference type="ChEBI" id="CHEBI:59789"/>
        <dbReference type="ChEBI" id="CHEBI:90615"/>
        <dbReference type="ChEBI" id="CHEBI:90616"/>
        <dbReference type="EC" id="2.1.1.72"/>
    </reaction>
</comment>
<accession>A0A4V5TR73</accession>
<dbReference type="Pfam" id="PF02086">
    <property type="entry name" value="MethyltransfD12"/>
    <property type="match status" value="1"/>
</dbReference>
<dbReference type="GO" id="GO:1904047">
    <property type="term" value="F:S-adenosyl-L-methionine binding"/>
    <property type="evidence" value="ECO:0007669"/>
    <property type="project" value="TreeGrafter"/>
</dbReference>
<dbReference type="InterPro" id="IPR029063">
    <property type="entry name" value="SAM-dependent_MTases_sf"/>
</dbReference>
<dbReference type="PANTHER" id="PTHR30481:SF4">
    <property type="entry name" value="SITE-SPECIFIC DNA-METHYLTRANSFERASE (ADENINE-SPECIFIC)"/>
    <property type="match status" value="1"/>
</dbReference>
<gene>
    <name evidence="6" type="ORF">FC756_14550</name>
</gene>
<dbReference type="AlphaFoldDB" id="A0A4V5TR73"/>
<keyword evidence="7" id="KW-1185">Reference proteome</keyword>
<dbReference type="GO" id="GO:0009007">
    <property type="term" value="F:site-specific DNA-methyltransferase (adenine-specific) activity"/>
    <property type="evidence" value="ECO:0007669"/>
    <property type="project" value="UniProtKB-EC"/>
</dbReference>
<dbReference type="GO" id="GO:0032259">
    <property type="term" value="P:methylation"/>
    <property type="evidence" value="ECO:0007669"/>
    <property type="project" value="UniProtKB-KW"/>
</dbReference>
<dbReference type="InterPro" id="IPR002052">
    <property type="entry name" value="DNA_methylase_N6_adenine_CS"/>
</dbReference>
<dbReference type="GO" id="GO:0009307">
    <property type="term" value="P:DNA restriction-modification system"/>
    <property type="evidence" value="ECO:0007669"/>
    <property type="project" value="InterPro"/>
</dbReference>
<dbReference type="EC" id="2.1.1.72" evidence="1"/>
<organism evidence="6 7">
    <name type="scientific">Lysinibacillus mangiferihumi</name>
    <dbReference type="NCBI Taxonomy" id="1130819"/>
    <lineage>
        <taxon>Bacteria</taxon>
        <taxon>Bacillati</taxon>
        <taxon>Bacillota</taxon>
        <taxon>Bacilli</taxon>
        <taxon>Bacillales</taxon>
        <taxon>Bacillaceae</taxon>
        <taxon>Lysinibacillus</taxon>
    </lineage>
</organism>
<dbReference type="GO" id="GO:0043565">
    <property type="term" value="F:sequence-specific DNA binding"/>
    <property type="evidence" value="ECO:0007669"/>
    <property type="project" value="TreeGrafter"/>
</dbReference>